<gene>
    <name evidence="6" type="ORF">FXB40_31600</name>
</gene>
<name>A0A5D3K4Z3_9BRAD</name>
<dbReference type="Proteomes" id="UP000324758">
    <property type="component" value="Unassembled WGS sequence"/>
</dbReference>
<comment type="caution">
    <text evidence="6">The sequence shown here is derived from an EMBL/GenBank/DDBJ whole genome shotgun (WGS) entry which is preliminary data.</text>
</comment>
<dbReference type="RefSeq" id="WP_148776004.1">
    <property type="nucleotide sequence ID" value="NZ_VSSS01000051.1"/>
</dbReference>
<evidence type="ECO:0000256" key="4">
    <source>
        <dbReference type="ARBA" id="ARBA00023136"/>
    </source>
</evidence>
<keyword evidence="3 5" id="KW-1133">Transmembrane helix</keyword>
<sequence length="67" mass="7275">MGASRDIDVGGILAAPFVRYLFLALVILIAVRFVVSRLGLRSMFANPPLAEAALYICILASLIVLWI</sequence>
<evidence type="ECO:0000256" key="1">
    <source>
        <dbReference type="ARBA" id="ARBA00022475"/>
    </source>
</evidence>
<keyword evidence="4 5" id="KW-0472">Membrane</keyword>
<evidence type="ECO:0000256" key="2">
    <source>
        <dbReference type="ARBA" id="ARBA00022692"/>
    </source>
</evidence>
<feature type="transmembrane region" description="Helical" evidence="5">
    <location>
        <begin position="47"/>
        <end position="66"/>
    </location>
</feature>
<protein>
    <submittedName>
        <fullName evidence="6">DUF1656 domain-containing protein</fullName>
    </submittedName>
</protein>
<feature type="transmembrane region" description="Helical" evidence="5">
    <location>
        <begin position="12"/>
        <end position="35"/>
    </location>
</feature>
<reference evidence="6 7" key="1">
    <citation type="submission" date="2019-08" db="EMBL/GenBank/DDBJ databases">
        <title>Bradyrhizobium hipponensis sp. nov., a rhizobium isolated from a Lupinus angustifolius root nodule in Tunisia.</title>
        <authorList>
            <person name="Off K."/>
            <person name="Rejili M."/>
            <person name="Mars M."/>
            <person name="Brachmann A."/>
            <person name="Marin M."/>
        </authorList>
    </citation>
    <scope>NUCLEOTIDE SEQUENCE [LARGE SCALE GENOMIC DNA]</scope>
    <source>
        <strain evidence="6 7">CTAW71</strain>
    </source>
</reference>
<keyword evidence="7" id="KW-1185">Reference proteome</keyword>
<evidence type="ECO:0000313" key="7">
    <source>
        <dbReference type="Proteomes" id="UP000324758"/>
    </source>
</evidence>
<accession>A0A5D3K4Z3</accession>
<dbReference type="InterPro" id="IPR012451">
    <property type="entry name" value="DUF1656"/>
</dbReference>
<dbReference type="AlphaFoldDB" id="A0A5D3K4Z3"/>
<organism evidence="6 7">
    <name type="scientific">Bradyrhizobium rifense</name>
    <dbReference type="NCBI Taxonomy" id="515499"/>
    <lineage>
        <taxon>Bacteria</taxon>
        <taxon>Pseudomonadati</taxon>
        <taxon>Pseudomonadota</taxon>
        <taxon>Alphaproteobacteria</taxon>
        <taxon>Hyphomicrobiales</taxon>
        <taxon>Nitrobacteraceae</taxon>
        <taxon>Bradyrhizobium</taxon>
    </lineage>
</organism>
<keyword evidence="2 5" id="KW-0812">Transmembrane</keyword>
<evidence type="ECO:0000256" key="3">
    <source>
        <dbReference type="ARBA" id="ARBA00022989"/>
    </source>
</evidence>
<dbReference type="Pfam" id="PF07869">
    <property type="entry name" value="DUF1656"/>
    <property type="match status" value="1"/>
</dbReference>
<proteinExistence type="predicted"/>
<dbReference type="EMBL" id="VSSS01000051">
    <property type="protein sequence ID" value="TYL90642.1"/>
    <property type="molecule type" value="Genomic_DNA"/>
</dbReference>
<keyword evidence="1" id="KW-1003">Cell membrane</keyword>
<evidence type="ECO:0000313" key="6">
    <source>
        <dbReference type="EMBL" id="TYL90642.1"/>
    </source>
</evidence>
<dbReference type="OrthoDB" id="7283592at2"/>
<evidence type="ECO:0000256" key="5">
    <source>
        <dbReference type="SAM" id="Phobius"/>
    </source>
</evidence>